<feature type="domain" description="Methyltransferase small" evidence="3">
    <location>
        <begin position="226"/>
        <end position="389"/>
    </location>
</feature>
<accession>A0A7X9DLA6</accession>
<proteinExistence type="predicted"/>
<keyword evidence="2 4" id="KW-0808">Transferase</keyword>
<keyword evidence="1 4" id="KW-0489">Methyltransferase</keyword>
<name>A0A7X9DLA6_UNCKA</name>
<dbReference type="GO" id="GO:0008757">
    <property type="term" value="F:S-adenosylmethionine-dependent methyltransferase activity"/>
    <property type="evidence" value="ECO:0007669"/>
    <property type="project" value="InterPro"/>
</dbReference>
<dbReference type="InterPro" id="IPR046977">
    <property type="entry name" value="RsmC/RlmG"/>
</dbReference>
<dbReference type="GO" id="GO:0032259">
    <property type="term" value="P:methylation"/>
    <property type="evidence" value="ECO:0007669"/>
    <property type="project" value="UniProtKB-KW"/>
</dbReference>
<evidence type="ECO:0000313" key="4">
    <source>
        <dbReference type="EMBL" id="NMB70300.1"/>
    </source>
</evidence>
<dbReference type="AlphaFoldDB" id="A0A7X9DLA6"/>
<protein>
    <submittedName>
        <fullName evidence="4">Methyltransferase</fullName>
    </submittedName>
</protein>
<dbReference type="Gene3D" id="3.40.50.150">
    <property type="entry name" value="Vaccinia Virus protein VP39"/>
    <property type="match status" value="1"/>
</dbReference>
<dbReference type="InterPro" id="IPR007848">
    <property type="entry name" value="Small_mtfrase_dom"/>
</dbReference>
<dbReference type="SUPFAM" id="SSF53335">
    <property type="entry name" value="S-adenosyl-L-methionine-dependent methyltransferases"/>
    <property type="match status" value="1"/>
</dbReference>
<dbReference type="Pfam" id="PF05175">
    <property type="entry name" value="MTS"/>
    <property type="match status" value="1"/>
</dbReference>
<reference evidence="4 5" key="1">
    <citation type="journal article" date="2020" name="Biotechnol. Biofuels">
        <title>New insights from the biogas microbiome by comprehensive genome-resolved metagenomics of nearly 1600 species originating from multiple anaerobic digesters.</title>
        <authorList>
            <person name="Campanaro S."/>
            <person name="Treu L."/>
            <person name="Rodriguez-R L.M."/>
            <person name="Kovalovszki A."/>
            <person name="Ziels R.M."/>
            <person name="Maus I."/>
            <person name="Zhu X."/>
            <person name="Kougias P.G."/>
            <person name="Basile A."/>
            <person name="Luo G."/>
            <person name="Schluter A."/>
            <person name="Konstantinidis K.T."/>
            <person name="Angelidaki I."/>
        </authorList>
    </citation>
    <scope>NUCLEOTIDE SEQUENCE [LARGE SCALE GENOMIC DNA]</scope>
    <source>
        <strain evidence="4">AS27yjCOA_165</strain>
    </source>
</reference>
<sequence length="398" mass="43460">MNIQRNRTNPDGDKRYVTTDLPIVAGNVALYRSPTGDYVIQKFGKEFPELYVGIGFVVKELKKLQARSVVVREGGAGIVPTLFALALPGITMHISLWSANRALLDRNLEENINRFIGISVEKDISHRADVCVLVHESYQSQASVVEEVVGLINASAMGILYVISHKNKGVETLAELITKNTGIQYEIVERGKGGARVLKFASRGKKATLQAAKNSYTTFIGGTPVTLETGSDAFSKNGVDTGSAMLVKYLSSCINSIRNRNIWDLGCGTGYLGIAAALLCRNAYVVLSDVNTRVLEAARSNVTRAGIASRVQIVLSDGPQAVQGEFDLILSNPPLHIPKQHLIWLLTQSRRKLVKGGKMLLVVEDSRVKELRELLEPSIGVPRIVFRGGTHDILEIDK</sequence>
<dbReference type="PANTHER" id="PTHR47816">
    <property type="entry name" value="RIBOSOMAL RNA SMALL SUBUNIT METHYLTRANSFERASE C"/>
    <property type="match status" value="1"/>
</dbReference>
<evidence type="ECO:0000313" key="5">
    <source>
        <dbReference type="Proteomes" id="UP000526033"/>
    </source>
</evidence>
<evidence type="ECO:0000256" key="1">
    <source>
        <dbReference type="ARBA" id="ARBA00022603"/>
    </source>
</evidence>
<dbReference type="PANTHER" id="PTHR47816:SF4">
    <property type="entry name" value="RIBOSOMAL RNA SMALL SUBUNIT METHYLTRANSFERASE C"/>
    <property type="match status" value="1"/>
</dbReference>
<organism evidence="4 5">
    <name type="scientific">candidate division WWE3 bacterium</name>
    <dbReference type="NCBI Taxonomy" id="2053526"/>
    <lineage>
        <taxon>Bacteria</taxon>
        <taxon>Katanobacteria</taxon>
    </lineage>
</organism>
<dbReference type="InterPro" id="IPR029063">
    <property type="entry name" value="SAM-dependent_MTases_sf"/>
</dbReference>
<comment type="caution">
    <text evidence="4">The sequence shown here is derived from an EMBL/GenBank/DDBJ whole genome shotgun (WGS) entry which is preliminary data.</text>
</comment>
<evidence type="ECO:0000256" key="2">
    <source>
        <dbReference type="ARBA" id="ARBA00022679"/>
    </source>
</evidence>
<gene>
    <name evidence="4" type="ORF">GYA27_03815</name>
</gene>
<dbReference type="CDD" id="cd02440">
    <property type="entry name" value="AdoMet_MTases"/>
    <property type="match status" value="1"/>
</dbReference>
<dbReference type="Proteomes" id="UP000526033">
    <property type="component" value="Unassembled WGS sequence"/>
</dbReference>
<dbReference type="EMBL" id="JAAZNL010000046">
    <property type="protein sequence ID" value="NMB70300.1"/>
    <property type="molecule type" value="Genomic_DNA"/>
</dbReference>
<evidence type="ECO:0000259" key="3">
    <source>
        <dbReference type="Pfam" id="PF05175"/>
    </source>
</evidence>